<dbReference type="GeneID" id="28987935"/>
<keyword evidence="2" id="KW-1185">Reference proteome</keyword>
<gene>
    <name evidence="1" type="ORF">CC85DRAFT_67425</name>
</gene>
<name>A0A0J0XPN6_9TREE</name>
<dbReference type="Proteomes" id="UP000053611">
    <property type="component" value="Unassembled WGS sequence"/>
</dbReference>
<organism evidence="1 2">
    <name type="scientific">Cutaneotrichosporon oleaginosum</name>
    <dbReference type="NCBI Taxonomy" id="879819"/>
    <lineage>
        <taxon>Eukaryota</taxon>
        <taxon>Fungi</taxon>
        <taxon>Dikarya</taxon>
        <taxon>Basidiomycota</taxon>
        <taxon>Agaricomycotina</taxon>
        <taxon>Tremellomycetes</taxon>
        <taxon>Trichosporonales</taxon>
        <taxon>Trichosporonaceae</taxon>
        <taxon>Cutaneotrichosporon</taxon>
    </lineage>
</organism>
<sequence>MDSARLPAKHKSRYPGARVSRSLEVLCSRVQLHCTACEARRGEWREKQRSLVCQSTTQTTMRRRRAARAGHHRGSAPCHGPAGAITCTNSCMHCNCSRACDARRRHASLLCAAPCSLFFKNSQRKSIPGWRHACGRAPLDAHPLRNKRSRPGCLCSQIHLEGQAPVDAQYMAEMPWSKQIDDKRCVEVKKREL</sequence>
<evidence type="ECO:0000313" key="2">
    <source>
        <dbReference type="Proteomes" id="UP000053611"/>
    </source>
</evidence>
<dbReference type="AlphaFoldDB" id="A0A0J0XPN6"/>
<proteinExistence type="predicted"/>
<protein>
    <submittedName>
        <fullName evidence="1">Uncharacterized protein</fullName>
    </submittedName>
</protein>
<dbReference type="RefSeq" id="XP_018279576.1">
    <property type="nucleotide sequence ID" value="XM_018427332.1"/>
</dbReference>
<reference evidence="1 2" key="1">
    <citation type="submission" date="2015-03" db="EMBL/GenBank/DDBJ databases">
        <title>Genomics and transcriptomics of the oil-accumulating basidiomycete yeast T. oleaginosus allow insights into substrate utilization and the diverse evolutionary trajectories of mating systems in fungi.</title>
        <authorList>
            <consortium name="DOE Joint Genome Institute"/>
            <person name="Kourist R."/>
            <person name="Kracht O."/>
            <person name="Bracharz F."/>
            <person name="Lipzen A."/>
            <person name="Nolan M."/>
            <person name="Ohm R."/>
            <person name="Grigoriev I."/>
            <person name="Sun S."/>
            <person name="Heitman J."/>
            <person name="Bruck T."/>
            <person name="Nowrousian M."/>
        </authorList>
    </citation>
    <scope>NUCLEOTIDE SEQUENCE [LARGE SCALE GENOMIC DNA]</scope>
    <source>
        <strain evidence="1 2">IBC0246</strain>
    </source>
</reference>
<evidence type="ECO:0000313" key="1">
    <source>
        <dbReference type="EMBL" id="KLT43085.1"/>
    </source>
</evidence>
<accession>A0A0J0XPN6</accession>
<dbReference type="EMBL" id="KQ087198">
    <property type="protein sequence ID" value="KLT43085.1"/>
    <property type="molecule type" value="Genomic_DNA"/>
</dbReference>